<gene>
    <name evidence="1" type="ORF">Tco025E_03104</name>
</gene>
<dbReference type="GeneID" id="40316715"/>
<proteinExistence type="predicted"/>
<evidence type="ECO:0000313" key="2">
    <source>
        <dbReference type="Proteomes" id="UP000284403"/>
    </source>
</evidence>
<keyword evidence="2" id="KW-1185">Reference proteome</keyword>
<comment type="caution">
    <text evidence="1">The sequence shown here is derived from an EMBL/GenBank/DDBJ whole genome shotgun (WGS) entry which is preliminary data.</text>
</comment>
<organism evidence="1 2">
    <name type="scientific">Trypanosoma conorhini</name>
    <dbReference type="NCBI Taxonomy" id="83891"/>
    <lineage>
        <taxon>Eukaryota</taxon>
        <taxon>Discoba</taxon>
        <taxon>Euglenozoa</taxon>
        <taxon>Kinetoplastea</taxon>
        <taxon>Metakinetoplastina</taxon>
        <taxon>Trypanosomatida</taxon>
        <taxon>Trypanosomatidae</taxon>
        <taxon>Trypanosoma</taxon>
    </lineage>
</organism>
<feature type="non-terminal residue" evidence="1">
    <location>
        <position position="1"/>
    </location>
</feature>
<name>A0A3R7LXV5_9TRYP</name>
<dbReference type="AlphaFoldDB" id="A0A3R7LXV5"/>
<reference evidence="1 2" key="1">
    <citation type="journal article" date="2018" name="BMC Genomics">
        <title>Genomic comparison of Trypanosoma conorhini and Trypanosoma rangeli to Trypanosoma cruzi strains of high and low virulence.</title>
        <authorList>
            <person name="Bradwell K.R."/>
            <person name="Koparde V.N."/>
            <person name="Matveyev A.V."/>
            <person name="Serrano M.G."/>
            <person name="Alves J.M."/>
            <person name="Parikh H."/>
            <person name="Huang B."/>
            <person name="Lee V."/>
            <person name="Espinosa-Alvarez O."/>
            <person name="Ortiz P.A."/>
            <person name="Costa-Martins A.G."/>
            <person name="Teixeira M.M."/>
            <person name="Buck G.A."/>
        </authorList>
    </citation>
    <scope>NUCLEOTIDE SEQUENCE [LARGE SCALE GENOMIC DNA]</scope>
    <source>
        <strain evidence="1 2">025E</strain>
    </source>
</reference>
<sequence length="102" mass="11934">IPRQTPCDRGRPVLTYARLHVCRWVGVRGTLVKQKRQSVAHRACGVPPRLQGRLRLSSCKAQPRLNIPRYKRHGSLYQLRLVRRECTHWQKSRHALLAKLHT</sequence>
<accession>A0A3R7LXV5</accession>
<protein>
    <submittedName>
        <fullName evidence="1">Uncharacterized protein</fullName>
    </submittedName>
</protein>
<evidence type="ECO:0000313" key="1">
    <source>
        <dbReference type="EMBL" id="RNF22789.1"/>
    </source>
</evidence>
<dbReference type="Proteomes" id="UP000284403">
    <property type="component" value="Unassembled WGS sequence"/>
</dbReference>
<dbReference type="EMBL" id="MKKU01000129">
    <property type="protein sequence ID" value="RNF22789.1"/>
    <property type="molecule type" value="Genomic_DNA"/>
</dbReference>
<dbReference type="RefSeq" id="XP_029229950.1">
    <property type="nucleotide sequence ID" value="XM_029370026.1"/>
</dbReference>